<keyword evidence="3" id="KW-1185">Reference proteome</keyword>
<evidence type="ECO:0000313" key="3">
    <source>
        <dbReference type="Proteomes" id="UP001620645"/>
    </source>
</evidence>
<evidence type="ECO:0000256" key="1">
    <source>
        <dbReference type="SAM" id="MobiDB-lite"/>
    </source>
</evidence>
<dbReference type="AlphaFoldDB" id="A0ABD2KKC8"/>
<feature type="region of interest" description="Disordered" evidence="1">
    <location>
        <begin position="1"/>
        <end position="26"/>
    </location>
</feature>
<feature type="compositionally biased region" description="Basic and acidic residues" evidence="1">
    <location>
        <begin position="16"/>
        <end position="26"/>
    </location>
</feature>
<organism evidence="2 3">
    <name type="scientific">Heterodera schachtii</name>
    <name type="common">Sugarbeet cyst nematode worm</name>
    <name type="synonym">Tylenchus schachtii</name>
    <dbReference type="NCBI Taxonomy" id="97005"/>
    <lineage>
        <taxon>Eukaryota</taxon>
        <taxon>Metazoa</taxon>
        <taxon>Ecdysozoa</taxon>
        <taxon>Nematoda</taxon>
        <taxon>Chromadorea</taxon>
        <taxon>Rhabditida</taxon>
        <taxon>Tylenchina</taxon>
        <taxon>Tylenchomorpha</taxon>
        <taxon>Tylenchoidea</taxon>
        <taxon>Heteroderidae</taxon>
        <taxon>Heteroderinae</taxon>
        <taxon>Heterodera</taxon>
    </lineage>
</organism>
<sequence length="141" mass="15420">MTKRAENGGHFIGTKHSGEGKGKGKVEFPTERGDKANDFFAGLRATAHCLLLLLLSIWPPSAHPNIVIKVAHLQPNNPSIINEPQVLEMCYNDMKERAILPREIRLQLFTMGSCNRFSGVEQWGRGIIGKGGQLAKGGGED</sequence>
<dbReference type="EMBL" id="JBICCN010000015">
    <property type="protein sequence ID" value="KAL3103381.1"/>
    <property type="molecule type" value="Genomic_DNA"/>
</dbReference>
<name>A0ABD2KKC8_HETSC</name>
<gene>
    <name evidence="2" type="ORF">niasHS_002567</name>
</gene>
<reference evidence="2 3" key="1">
    <citation type="submission" date="2024-10" db="EMBL/GenBank/DDBJ databases">
        <authorList>
            <person name="Kim D."/>
        </authorList>
    </citation>
    <scope>NUCLEOTIDE SEQUENCE [LARGE SCALE GENOMIC DNA]</scope>
    <source>
        <strain evidence="2">Taebaek</strain>
    </source>
</reference>
<dbReference type="Proteomes" id="UP001620645">
    <property type="component" value="Unassembled WGS sequence"/>
</dbReference>
<accession>A0ABD2KKC8</accession>
<evidence type="ECO:0000313" key="2">
    <source>
        <dbReference type="EMBL" id="KAL3103381.1"/>
    </source>
</evidence>
<proteinExistence type="predicted"/>
<comment type="caution">
    <text evidence="2">The sequence shown here is derived from an EMBL/GenBank/DDBJ whole genome shotgun (WGS) entry which is preliminary data.</text>
</comment>
<protein>
    <submittedName>
        <fullName evidence="2">Uncharacterized protein</fullName>
    </submittedName>
</protein>